<dbReference type="GO" id="GO:0000976">
    <property type="term" value="F:transcription cis-regulatory region binding"/>
    <property type="evidence" value="ECO:0007669"/>
    <property type="project" value="TreeGrafter"/>
</dbReference>
<gene>
    <name evidence="5" type="ORF">JQS30_16190</name>
</gene>
<dbReference type="GO" id="GO:0003700">
    <property type="term" value="F:DNA-binding transcription factor activity"/>
    <property type="evidence" value="ECO:0007669"/>
    <property type="project" value="TreeGrafter"/>
</dbReference>
<dbReference type="AlphaFoldDB" id="A0A895XZV5"/>
<proteinExistence type="predicted"/>
<reference evidence="5" key="1">
    <citation type="submission" date="2021-02" db="EMBL/GenBank/DDBJ databases">
        <title>Natronoglycomyces albus gen. nov., sp. nov, a haloalkaliphilic actinobacterium from a soda solonchak soil.</title>
        <authorList>
            <person name="Sorokin D.Y."/>
            <person name="Khijniak T.V."/>
            <person name="Zakharycheva A.P."/>
            <person name="Boueva O.V."/>
            <person name="Ariskina E.V."/>
            <person name="Hahnke R.L."/>
            <person name="Bunk B."/>
            <person name="Sproer C."/>
            <person name="Schumann P."/>
            <person name="Evtushenko L.I."/>
            <person name="Kublanov I.V."/>
        </authorList>
    </citation>
    <scope>NUCLEOTIDE SEQUENCE</scope>
    <source>
        <strain evidence="5">DSM 106290</strain>
    </source>
</reference>
<dbReference type="Gene3D" id="1.10.357.10">
    <property type="entry name" value="Tetracycline Repressor, domain 2"/>
    <property type="match status" value="1"/>
</dbReference>
<feature type="domain" description="HTH tetR-type" evidence="4">
    <location>
        <begin position="62"/>
        <end position="122"/>
    </location>
</feature>
<keyword evidence="1 2" id="KW-0238">DNA-binding</keyword>
<sequence length="298" mass="33581">MRRRVHCHDSSHPRLAASPSPRSPRRIEIVTTPASDAGKRPEISPTQPSGAAAYTSARSKGERTRQTIMDTALKMFVEHGYEKTTMRAIAAEAGVSVGNAYYYFSSKDHLIQGFYEHSTTRHVARARARIAAKASTEKAGKPNLADSIEIALVSWLEVSRPYHKFAGQFFRNAADPDSPLSPFSPESSVSRERTIDLYREILRNTATKVPPQMTETLPQMMWLHQMGLVLFWVYDKSDEQTRSYALARKTAPMVARAITLSRYKLLRPFVKQAEDLMNDFLLGDKAPKESEHIEPKSE</sequence>
<accession>A0A895XZV5</accession>
<evidence type="ECO:0000256" key="3">
    <source>
        <dbReference type="SAM" id="MobiDB-lite"/>
    </source>
</evidence>
<dbReference type="InterPro" id="IPR041673">
    <property type="entry name" value="TetR_C_23"/>
</dbReference>
<dbReference type="InterPro" id="IPR009057">
    <property type="entry name" value="Homeodomain-like_sf"/>
</dbReference>
<protein>
    <submittedName>
        <fullName evidence="5">TetR family transcriptional regulator</fullName>
    </submittedName>
</protein>
<dbReference type="Proteomes" id="UP000662939">
    <property type="component" value="Chromosome"/>
</dbReference>
<dbReference type="Pfam" id="PF00440">
    <property type="entry name" value="TetR_N"/>
    <property type="match status" value="1"/>
</dbReference>
<feature type="region of interest" description="Disordered" evidence="3">
    <location>
        <begin position="1"/>
        <end position="64"/>
    </location>
</feature>
<dbReference type="SUPFAM" id="SSF48498">
    <property type="entry name" value="Tetracyclin repressor-like, C-terminal domain"/>
    <property type="match status" value="1"/>
</dbReference>
<name>A0A895XZV5_9ACTN</name>
<dbReference type="InterPro" id="IPR023772">
    <property type="entry name" value="DNA-bd_HTH_TetR-type_CS"/>
</dbReference>
<dbReference type="PROSITE" id="PS50977">
    <property type="entry name" value="HTH_TETR_2"/>
    <property type="match status" value="1"/>
</dbReference>
<feature type="DNA-binding region" description="H-T-H motif" evidence="2">
    <location>
        <begin position="85"/>
        <end position="104"/>
    </location>
</feature>
<dbReference type="InterPro" id="IPR036271">
    <property type="entry name" value="Tet_transcr_reg_TetR-rel_C_sf"/>
</dbReference>
<dbReference type="Pfam" id="PF17931">
    <property type="entry name" value="TetR_C_23"/>
    <property type="match status" value="1"/>
</dbReference>
<dbReference type="PROSITE" id="PS01081">
    <property type="entry name" value="HTH_TETR_1"/>
    <property type="match status" value="1"/>
</dbReference>
<keyword evidence="6" id="KW-1185">Reference proteome</keyword>
<dbReference type="EMBL" id="CP070496">
    <property type="protein sequence ID" value="QSB07108.1"/>
    <property type="molecule type" value="Genomic_DNA"/>
</dbReference>
<evidence type="ECO:0000313" key="5">
    <source>
        <dbReference type="EMBL" id="QSB07108.1"/>
    </source>
</evidence>
<organism evidence="5 6">
    <name type="scientific">Natronoglycomyces albus</name>
    <dbReference type="NCBI Taxonomy" id="2811108"/>
    <lineage>
        <taxon>Bacteria</taxon>
        <taxon>Bacillati</taxon>
        <taxon>Actinomycetota</taxon>
        <taxon>Actinomycetes</taxon>
        <taxon>Glycomycetales</taxon>
        <taxon>Glycomycetaceae</taxon>
        <taxon>Natronoglycomyces</taxon>
    </lineage>
</organism>
<evidence type="ECO:0000313" key="6">
    <source>
        <dbReference type="Proteomes" id="UP000662939"/>
    </source>
</evidence>
<evidence type="ECO:0000256" key="1">
    <source>
        <dbReference type="ARBA" id="ARBA00023125"/>
    </source>
</evidence>
<dbReference type="SUPFAM" id="SSF46689">
    <property type="entry name" value="Homeodomain-like"/>
    <property type="match status" value="1"/>
</dbReference>
<dbReference type="InterPro" id="IPR001647">
    <property type="entry name" value="HTH_TetR"/>
</dbReference>
<evidence type="ECO:0000256" key="2">
    <source>
        <dbReference type="PROSITE-ProRule" id="PRU00335"/>
    </source>
</evidence>
<dbReference type="PANTHER" id="PTHR30055:SF146">
    <property type="entry name" value="HTH-TYPE TRANSCRIPTIONAL DUAL REGULATOR CECR"/>
    <property type="match status" value="1"/>
</dbReference>
<dbReference type="PANTHER" id="PTHR30055">
    <property type="entry name" value="HTH-TYPE TRANSCRIPTIONAL REGULATOR RUTR"/>
    <property type="match status" value="1"/>
</dbReference>
<evidence type="ECO:0000259" key="4">
    <source>
        <dbReference type="PROSITE" id="PS50977"/>
    </source>
</evidence>
<dbReference type="PRINTS" id="PR00455">
    <property type="entry name" value="HTHTETR"/>
</dbReference>
<dbReference type="KEGG" id="nav:JQS30_16190"/>
<dbReference type="InterPro" id="IPR050109">
    <property type="entry name" value="HTH-type_TetR-like_transc_reg"/>
</dbReference>